<feature type="non-terminal residue" evidence="2">
    <location>
        <position position="1"/>
    </location>
</feature>
<evidence type="ECO:0000313" key="3">
    <source>
        <dbReference type="Proteomes" id="UP001165060"/>
    </source>
</evidence>
<feature type="transmembrane region" description="Helical" evidence="1">
    <location>
        <begin position="61"/>
        <end position="83"/>
    </location>
</feature>
<dbReference type="Proteomes" id="UP001165060">
    <property type="component" value="Unassembled WGS sequence"/>
</dbReference>
<feature type="transmembrane region" description="Helical" evidence="1">
    <location>
        <begin position="380"/>
        <end position="404"/>
    </location>
</feature>
<keyword evidence="1" id="KW-0472">Membrane</keyword>
<evidence type="ECO:0000313" key="2">
    <source>
        <dbReference type="EMBL" id="GMI26795.1"/>
    </source>
</evidence>
<keyword evidence="1" id="KW-1133">Transmembrane helix</keyword>
<sequence length="547" mass="60697">YLDVIRDSGDNVKVDVTKWVDRTFSCSDRTVLLNFSKLLCVLAKELRPVVKMSRWGLGLRLLGMAFVSYFDMGTDILVAAHYFTIGFVGLAWASTGCIITGLVMHVFVAYIQYNGYGPRTTLFMVLVASVGLLPLVQAFEVFRGAEKSPTDTFHPSAMLMLVKACEVLFETLPEAIIQVSSIMQMQVQFISSIQFISLMFSFGAAGVILADGSGGNEKGQRARSPNNPTYGWLSGSGLRRFGCLGCFAVYCSTCLFLTVVSWSTIYIWAGRSTLPIVLIVITELFAVFLFKAYQGELFGFALLRRPKKLRDRVVGTLVTTVHVLGSFVFYNPITRHPQELGPTLTLFLSSFHFLQNMTFSLLLVPVLVDRGDLPWLTVRSGYAVLLTVAAVCIVSFGVHLMLYAPDYDLARLWKHQSGKAYHREMFLSKTIYRFASETKWADHAYAVTKTHPLYLPRDLIETWICEDLGAGVGGEAGVPAWLTEKFKAACRDAFRYWGEEQAAERVGAALNNLPTYVPVVLKSKSMIPSGRAEGIKGIISKISVGRK</sequence>
<proteinExistence type="predicted"/>
<keyword evidence="1" id="KW-0812">Transmembrane</keyword>
<feature type="transmembrane region" description="Helical" evidence="1">
    <location>
        <begin position="274"/>
        <end position="293"/>
    </location>
</feature>
<accession>A0ABQ6MI76</accession>
<protein>
    <submittedName>
        <fullName evidence="2">Uncharacterized protein</fullName>
    </submittedName>
</protein>
<dbReference type="EMBL" id="BRYB01005618">
    <property type="protein sequence ID" value="GMI26795.1"/>
    <property type="molecule type" value="Genomic_DNA"/>
</dbReference>
<feature type="transmembrane region" description="Helical" evidence="1">
    <location>
        <begin position="313"/>
        <end position="333"/>
    </location>
</feature>
<evidence type="ECO:0000256" key="1">
    <source>
        <dbReference type="SAM" id="Phobius"/>
    </source>
</evidence>
<feature type="transmembrane region" description="Helical" evidence="1">
    <location>
        <begin position="241"/>
        <end position="268"/>
    </location>
</feature>
<reference evidence="2 3" key="1">
    <citation type="journal article" date="2023" name="Commun. Biol.">
        <title>Genome analysis of Parmales, the sister group of diatoms, reveals the evolutionary specialization of diatoms from phago-mixotrophs to photoautotrophs.</title>
        <authorList>
            <person name="Ban H."/>
            <person name="Sato S."/>
            <person name="Yoshikawa S."/>
            <person name="Yamada K."/>
            <person name="Nakamura Y."/>
            <person name="Ichinomiya M."/>
            <person name="Sato N."/>
            <person name="Blanc-Mathieu R."/>
            <person name="Endo H."/>
            <person name="Kuwata A."/>
            <person name="Ogata H."/>
        </authorList>
    </citation>
    <scope>NUCLEOTIDE SEQUENCE [LARGE SCALE GENOMIC DNA]</scope>
</reference>
<keyword evidence="3" id="KW-1185">Reference proteome</keyword>
<comment type="caution">
    <text evidence="2">The sequence shown here is derived from an EMBL/GenBank/DDBJ whole genome shotgun (WGS) entry which is preliminary data.</text>
</comment>
<gene>
    <name evidence="2" type="ORF">TeGR_g2627</name>
</gene>
<feature type="transmembrane region" description="Helical" evidence="1">
    <location>
        <begin position="122"/>
        <end position="139"/>
    </location>
</feature>
<feature type="transmembrane region" description="Helical" evidence="1">
    <location>
        <begin position="89"/>
        <end position="110"/>
    </location>
</feature>
<organism evidence="2 3">
    <name type="scientific">Tetraparma gracilis</name>
    <dbReference type="NCBI Taxonomy" id="2962635"/>
    <lineage>
        <taxon>Eukaryota</taxon>
        <taxon>Sar</taxon>
        <taxon>Stramenopiles</taxon>
        <taxon>Ochrophyta</taxon>
        <taxon>Bolidophyceae</taxon>
        <taxon>Parmales</taxon>
        <taxon>Triparmaceae</taxon>
        <taxon>Tetraparma</taxon>
    </lineage>
</organism>
<name>A0ABQ6MI76_9STRA</name>
<feature type="transmembrane region" description="Helical" evidence="1">
    <location>
        <begin position="345"/>
        <end position="368"/>
    </location>
</feature>
<feature type="transmembrane region" description="Helical" evidence="1">
    <location>
        <begin position="189"/>
        <end position="210"/>
    </location>
</feature>